<comment type="similarity">
    <text evidence="2">Belongs to the FAD-binding monooxygenase family.</text>
</comment>
<accession>A0ABZ2TW57</accession>
<dbReference type="InterPro" id="IPR036188">
    <property type="entry name" value="FAD/NAD-bd_sf"/>
</dbReference>
<dbReference type="Gene3D" id="3.50.50.60">
    <property type="entry name" value="FAD/NAD(P)-binding domain"/>
    <property type="match status" value="3"/>
</dbReference>
<sequence length="545" mass="59863">MNNNFSQAADDRGVDVPTVDGVVIGAGFSGIYMVHKFRELGLTVQGFEAGDGVGGTWFWNRYPGARCDVISMEYAYTFAPELIDEWTWTERYPSQPEILRYLNFAADRLGVTPDFQFNTRVVSAWFDDSAAQWVTTTDSGAVTRSKYLITAVGCLSTSLTPDFPGLADFAGDVVHTADWPAAGVDFTGKRVGVIGTGSSGVQVIPLLAQQAEHLTVFQRTPAFSLACGNRALTDEEVRNFKDTIDEHKAKSMASGTGQYTDTLEVSALEHSPQQRESVYQERWDRHRAIDLIASYPDLFSNREANETIAEFFRSKIREAVADPELAEKLSPRTYPLGAKRITLDTDYFQTYNRDNVDLISLREQPLETFTDKGLRVGGTEVELDAVVLATGFDAITGPLLNMDIRGVGGTKLKDKWADGPTTYLGIAVDEFPNMFMITGPGSPNVLTNVICAIEQHVEWTADFIAALERRGATRVEPSAADAAKWTSDAVALADDTLYPEGESWYTGVNVPGKPRVIMSYVGGLDVYRQACDEVAADDYRGFVVA</sequence>
<dbReference type="PANTHER" id="PTHR43098:SF3">
    <property type="entry name" value="L-ORNITHINE N(5)-MONOOXYGENASE-RELATED"/>
    <property type="match status" value="1"/>
</dbReference>
<gene>
    <name evidence="8" type="ORF">RVF87_11780</name>
</gene>
<dbReference type="EC" id="1.14.13.-" evidence="8"/>
<dbReference type="Pfam" id="PF00743">
    <property type="entry name" value="FMO-like"/>
    <property type="match status" value="1"/>
</dbReference>
<keyword evidence="7" id="KW-0503">Monooxygenase</keyword>
<proteinExistence type="inferred from homology"/>
<name>A0ABZ2TW57_9ACTN</name>
<comment type="cofactor">
    <cofactor evidence="1">
        <name>FAD</name>
        <dbReference type="ChEBI" id="CHEBI:57692"/>
    </cofactor>
</comment>
<evidence type="ECO:0000256" key="7">
    <source>
        <dbReference type="ARBA" id="ARBA00023033"/>
    </source>
</evidence>
<keyword evidence="5" id="KW-0521">NADP</keyword>
<keyword evidence="6 8" id="KW-0560">Oxidoreductase</keyword>
<reference evidence="8 9" key="1">
    <citation type="journal article" date="2023" name="Virus Evol.">
        <title>Computational host range prediction-The good, the bad, and the ugly.</title>
        <authorList>
            <person name="Howell A.A."/>
            <person name="Versoza C.J."/>
            <person name="Pfeifer S.P."/>
        </authorList>
    </citation>
    <scope>NUCLEOTIDE SEQUENCE [LARGE SCALE GENOMIC DNA]</scope>
    <source>
        <strain evidence="8 9">1610/1b</strain>
    </source>
</reference>
<dbReference type="EMBL" id="CP136137">
    <property type="protein sequence ID" value="WYY05763.1"/>
    <property type="molecule type" value="Genomic_DNA"/>
</dbReference>
<dbReference type="RefSeq" id="WP_066164683.1">
    <property type="nucleotide sequence ID" value="NZ_CP136137.1"/>
</dbReference>
<protein>
    <submittedName>
        <fullName evidence="8">NAD(P)/FAD-dependent oxidoreductase</fullName>
        <ecNumber evidence="8">1.14.13.-</ecNumber>
    </submittedName>
</protein>
<keyword evidence="9" id="KW-1185">Reference proteome</keyword>
<evidence type="ECO:0000256" key="5">
    <source>
        <dbReference type="ARBA" id="ARBA00022857"/>
    </source>
</evidence>
<keyword evidence="4" id="KW-0274">FAD</keyword>
<dbReference type="GO" id="GO:0016491">
    <property type="term" value="F:oxidoreductase activity"/>
    <property type="evidence" value="ECO:0007669"/>
    <property type="project" value="UniProtKB-KW"/>
</dbReference>
<dbReference type="InterPro" id="IPR020946">
    <property type="entry name" value="Flavin_mOase-like"/>
</dbReference>
<dbReference type="InterPro" id="IPR050775">
    <property type="entry name" value="FAD-binding_Monooxygenases"/>
</dbReference>
<dbReference type="Proteomes" id="UP001479933">
    <property type="component" value="Chromosome"/>
</dbReference>
<evidence type="ECO:0000256" key="3">
    <source>
        <dbReference type="ARBA" id="ARBA00022630"/>
    </source>
</evidence>
<dbReference type="SUPFAM" id="SSF51905">
    <property type="entry name" value="FAD/NAD(P)-binding domain"/>
    <property type="match status" value="3"/>
</dbReference>
<evidence type="ECO:0000313" key="9">
    <source>
        <dbReference type="Proteomes" id="UP001479933"/>
    </source>
</evidence>
<dbReference type="PANTHER" id="PTHR43098">
    <property type="entry name" value="L-ORNITHINE N(5)-MONOOXYGENASE-RELATED"/>
    <property type="match status" value="1"/>
</dbReference>
<evidence type="ECO:0000256" key="4">
    <source>
        <dbReference type="ARBA" id="ARBA00022827"/>
    </source>
</evidence>
<evidence type="ECO:0000256" key="6">
    <source>
        <dbReference type="ARBA" id="ARBA00023002"/>
    </source>
</evidence>
<evidence type="ECO:0000256" key="1">
    <source>
        <dbReference type="ARBA" id="ARBA00001974"/>
    </source>
</evidence>
<organism evidence="8 9">
    <name type="scientific">Gordonia hydrophobica</name>
    <dbReference type="NCBI Taxonomy" id="40516"/>
    <lineage>
        <taxon>Bacteria</taxon>
        <taxon>Bacillati</taxon>
        <taxon>Actinomycetota</taxon>
        <taxon>Actinomycetes</taxon>
        <taxon>Mycobacteriales</taxon>
        <taxon>Gordoniaceae</taxon>
        <taxon>Gordonia</taxon>
    </lineage>
</organism>
<keyword evidence="3" id="KW-0285">Flavoprotein</keyword>
<evidence type="ECO:0000256" key="2">
    <source>
        <dbReference type="ARBA" id="ARBA00010139"/>
    </source>
</evidence>
<evidence type="ECO:0000313" key="8">
    <source>
        <dbReference type="EMBL" id="WYY05763.1"/>
    </source>
</evidence>